<feature type="transmembrane region" description="Helical" evidence="1">
    <location>
        <begin position="56"/>
        <end position="78"/>
    </location>
</feature>
<reference evidence="2" key="1">
    <citation type="journal article" date="2021" name="J Fungi (Basel)">
        <title>Virulence traits and population genomics of the black yeast Aureobasidium melanogenum.</title>
        <authorList>
            <person name="Cernosa A."/>
            <person name="Sun X."/>
            <person name="Gostincar C."/>
            <person name="Fang C."/>
            <person name="Gunde-Cimerman N."/>
            <person name="Song Z."/>
        </authorList>
    </citation>
    <scope>NUCLEOTIDE SEQUENCE</scope>
    <source>
        <strain evidence="2">EXF-8016</strain>
    </source>
</reference>
<keyword evidence="1" id="KW-0472">Membrane</keyword>
<gene>
    <name evidence="2" type="ORF">KCV03_g9533</name>
</gene>
<keyword evidence="1" id="KW-1133">Transmembrane helix</keyword>
<protein>
    <submittedName>
        <fullName evidence="2">Uncharacterized protein</fullName>
    </submittedName>
</protein>
<dbReference type="Proteomes" id="UP000767238">
    <property type="component" value="Unassembled WGS sequence"/>
</dbReference>
<dbReference type="OrthoDB" id="10425413at2759"/>
<evidence type="ECO:0000313" key="2">
    <source>
        <dbReference type="EMBL" id="KAH0211945.1"/>
    </source>
</evidence>
<proteinExistence type="predicted"/>
<accession>A0A9P8K495</accession>
<reference evidence="2" key="2">
    <citation type="submission" date="2021-08" db="EMBL/GenBank/DDBJ databases">
        <authorList>
            <person name="Gostincar C."/>
            <person name="Sun X."/>
            <person name="Song Z."/>
            <person name="Gunde-Cimerman N."/>
        </authorList>
    </citation>
    <scope>NUCLEOTIDE SEQUENCE</scope>
    <source>
        <strain evidence="2">EXF-8016</strain>
    </source>
</reference>
<keyword evidence="1" id="KW-0812">Transmembrane</keyword>
<feature type="transmembrane region" description="Helical" evidence="1">
    <location>
        <begin position="12"/>
        <end position="36"/>
    </location>
</feature>
<evidence type="ECO:0000256" key="1">
    <source>
        <dbReference type="SAM" id="Phobius"/>
    </source>
</evidence>
<organism evidence="2 3">
    <name type="scientific">Aureobasidium melanogenum</name>
    <name type="common">Aureobasidium pullulans var. melanogenum</name>
    <dbReference type="NCBI Taxonomy" id="46634"/>
    <lineage>
        <taxon>Eukaryota</taxon>
        <taxon>Fungi</taxon>
        <taxon>Dikarya</taxon>
        <taxon>Ascomycota</taxon>
        <taxon>Pezizomycotina</taxon>
        <taxon>Dothideomycetes</taxon>
        <taxon>Dothideomycetidae</taxon>
        <taxon>Dothideales</taxon>
        <taxon>Saccotheciaceae</taxon>
        <taxon>Aureobasidium</taxon>
    </lineage>
</organism>
<name>A0A9P8K495_AURME</name>
<dbReference type="AlphaFoldDB" id="A0A9P8K495"/>
<comment type="caution">
    <text evidence="2">The sequence shown here is derived from an EMBL/GenBank/DDBJ whole genome shotgun (WGS) entry which is preliminary data.</text>
</comment>
<evidence type="ECO:0000313" key="3">
    <source>
        <dbReference type="Proteomes" id="UP000767238"/>
    </source>
</evidence>
<dbReference type="EMBL" id="JAHFYH010000127">
    <property type="protein sequence ID" value="KAH0211945.1"/>
    <property type="molecule type" value="Genomic_DNA"/>
</dbReference>
<feature type="non-terminal residue" evidence="2">
    <location>
        <position position="238"/>
    </location>
</feature>
<sequence length="238" mass="27919">MKNHHIQQTRQNVPMLELLGSFFIFGLSAVFIVAWFRTIREDLEFVIYFSDLVFNSYLDTINFALSMVTWFFFGFVLFEKLGSSFNSSVLPALKLITGTLFIDKGETEQERFEAQGDKQEPQQQGTTHLTEEQAMFNQEYQAWRDRIKPDISKDSTSSTVTHLPVFLLHQGAEHLVTSRESFQDFYGRANLSRETFEEDRKLWGLLEWESRNRFAAFRTAMLDGREQFLHRSCKVRHS</sequence>